<proteinExistence type="predicted"/>
<dbReference type="Proteomes" id="UP000011777">
    <property type="component" value="Unassembled WGS sequence"/>
</dbReference>
<organism evidence="1 2">
    <name type="scientific">Candida maltosa (strain Xu316)</name>
    <name type="common">Yeast</name>
    <dbReference type="NCBI Taxonomy" id="1245528"/>
    <lineage>
        <taxon>Eukaryota</taxon>
        <taxon>Fungi</taxon>
        <taxon>Dikarya</taxon>
        <taxon>Ascomycota</taxon>
        <taxon>Saccharomycotina</taxon>
        <taxon>Pichiomycetes</taxon>
        <taxon>Debaryomycetaceae</taxon>
        <taxon>Candida/Lodderomyces clade</taxon>
        <taxon>Candida</taxon>
    </lineage>
</organism>
<protein>
    <submittedName>
        <fullName evidence="1">Uncharacterized protein</fullName>
    </submittedName>
</protein>
<dbReference type="HOGENOM" id="CLU_3435934_0_0_1"/>
<reference evidence="1 2" key="1">
    <citation type="submission" date="2013-02" db="EMBL/GenBank/DDBJ databases">
        <title>Genome sequence of Candida maltosa Xu316, a potential industrial strain for xylitol and ethanol production.</title>
        <authorList>
            <person name="Yu J."/>
            <person name="Wang Q."/>
            <person name="Geng X."/>
            <person name="Bao W."/>
            <person name="He P."/>
            <person name="Cai J."/>
        </authorList>
    </citation>
    <scope>NUCLEOTIDE SEQUENCE [LARGE SCALE GENOMIC DNA]</scope>
    <source>
        <strain evidence="2">Xu316</strain>
    </source>
</reference>
<evidence type="ECO:0000313" key="1">
    <source>
        <dbReference type="EMBL" id="EMG51014.1"/>
    </source>
</evidence>
<keyword evidence="2" id="KW-1185">Reference proteome</keyword>
<dbReference type="EMBL" id="AOGT01000035">
    <property type="protein sequence ID" value="EMG51014.1"/>
    <property type="molecule type" value="Genomic_DNA"/>
</dbReference>
<gene>
    <name evidence="1" type="ORF">G210_4841</name>
</gene>
<sequence>MKIFLLSFFFFHT</sequence>
<name>M3K830_CANMX</name>
<accession>M3K830</accession>
<comment type="caution">
    <text evidence="1">The sequence shown here is derived from an EMBL/GenBank/DDBJ whole genome shotgun (WGS) entry which is preliminary data.</text>
</comment>
<evidence type="ECO:0000313" key="2">
    <source>
        <dbReference type="Proteomes" id="UP000011777"/>
    </source>
</evidence>